<feature type="compositionally biased region" description="Basic and acidic residues" evidence="4">
    <location>
        <begin position="34"/>
        <end position="50"/>
    </location>
</feature>
<sequence length="243" mass="27722">MVRDDLERTVVQSREPDGAAETQNQSQPPQEPAAPERVEGPERVQPESREPTQSLLDLLRWKELNSHEDPDRWFQLGADAESFPTHFRPFSSAAEYELVKHTHRQLQHSGYYWASMTMEEAHAILARTQPGTFLIRDSGQTDVFFTLSYQSDDGPTSVRVQLNDLLFTLSGSHKTFASLFDLLTYYTGSSCKLTAPYRRQRPERLKQMCRRALMVAYGAENISTLPGISTQVKDYVRAYPCCV</sequence>
<evidence type="ECO:0000259" key="5">
    <source>
        <dbReference type="PROSITE" id="PS50001"/>
    </source>
</evidence>
<dbReference type="GeneTree" id="ENSGT00940000167193"/>
<dbReference type="InterPro" id="IPR001496">
    <property type="entry name" value="SOCS_box"/>
</dbReference>
<dbReference type="PANTHER" id="PTHR10155:SF4">
    <property type="entry name" value="SUPPRESSOR OF CYTOKINE SIGNALING 1"/>
    <property type="match status" value="1"/>
</dbReference>
<dbReference type="STRING" id="69293.ENSGACP00000022145"/>
<dbReference type="InterPro" id="IPR036860">
    <property type="entry name" value="SH2_dom_sf"/>
</dbReference>
<dbReference type="SUPFAM" id="SSF55550">
    <property type="entry name" value="SH2 domain"/>
    <property type="match status" value="1"/>
</dbReference>
<dbReference type="InterPro" id="IPR000980">
    <property type="entry name" value="SH2"/>
</dbReference>
<reference evidence="7" key="3">
    <citation type="submission" date="2025-09" db="UniProtKB">
        <authorList>
            <consortium name="Ensembl"/>
        </authorList>
    </citation>
    <scope>IDENTIFICATION</scope>
</reference>
<feature type="domain" description="SH2" evidence="5">
    <location>
        <begin position="111"/>
        <end position="203"/>
    </location>
</feature>
<name>G3PX06_GASAC</name>
<evidence type="ECO:0000256" key="1">
    <source>
        <dbReference type="ARBA" id="ARBA00004906"/>
    </source>
</evidence>
<dbReference type="Pfam" id="PF00017">
    <property type="entry name" value="SH2"/>
    <property type="match status" value="1"/>
</dbReference>
<dbReference type="PROSITE" id="PS50001">
    <property type="entry name" value="SH2"/>
    <property type="match status" value="1"/>
</dbReference>
<feature type="domain" description="SOCS box" evidence="6">
    <location>
        <begin position="192"/>
        <end position="242"/>
    </location>
</feature>
<evidence type="ECO:0000256" key="3">
    <source>
        <dbReference type="PROSITE-ProRule" id="PRU00191"/>
    </source>
</evidence>
<dbReference type="PROSITE" id="PS50225">
    <property type="entry name" value="SOCS"/>
    <property type="match status" value="1"/>
</dbReference>
<keyword evidence="2 3" id="KW-0727">SH2 domain</keyword>
<feature type="region of interest" description="Disordered" evidence="4">
    <location>
        <begin position="1"/>
        <end position="52"/>
    </location>
</feature>
<dbReference type="GeneID" id="120825888"/>
<dbReference type="AlphaFoldDB" id="G3PX06"/>
<dbReference type="Proteomes" id="UP000007635">
    <property type="component" value="Chromosome IX"/>
</dbReference>
<organism evidence="7 8">
    <name type="scientific">Gasterosteus aculeatus aculeatus</name>
    <name type="common">three-spined stickleback</name>
    <dbReference type="NCBI Taxonomy" id="481459"/>
    <lineage>
        <taxon>Eukaryota</taxon>
        <taxon>Metazoa</taxon>
        <taxon>Chordata</taxon>
        <taxon>Craniata</taxon>
        <taxon>Vertebrata</taxon>
        <taxon>Euteleostomi</taxon>
        <taxon>Actinopterygii</taxon>
        <taxon>Neopterygii</taxon>
        <taxon>Teleostei</taxon>
        <taxon>Neoteleostei</taxon>
        <taxon>Acanthomorphata</taxon>
        <taxon>Eupercaria</taxon>
        <taxon>Perciformes</taxon>
        <taxon>Cottioidei</taxon>
        <taxon>Gasterosteales</taxon>
        <taxon>Gasterosteidae</taxon>
        <taxon>Gasterosteus</taxon>
    </lineage>
</organism>
<dbReference type="RefSeq" id="XP_040043673.1">
    <property type="nucleotide sequence ID" value="XM_040187739.1"/>
</dbReference>
<evidence type="ECO:0000259" key="6">
    <source>
        <dbReference type="PROSITE" id="PS50225"/>
    </source>
</evidence>
<dbReference type="InParanoid" id="G3PX06"/>
<dbReference type="Bgee" id="ENSGACG00000016774">
    <property type="expression patterns" value="Expressed in intestinal epithelial cell and 9 other cell types or tissues"/>
</dbReference>
<evidence type="ECO:0000313" key="7">
    <source>
        <dbReference type="Ensembl" id="ENSGACP00000022145.2"/>
    </source>
</evidence>
<dbReference type="eggNOG" id="KOG4566">
    <property type="taxonomic scope" value="Eukaryota"/>
</dbReference>
<reference evidence="7 8" key="1">
    <citation type="journal article" date="2021" name="G3 (Bethesda)">
        <title>Improved contiguity of the threespine stickleback genome using long-read sequencing.</title>
        <authorList>
            <person name="Nath S."/>
            <person name="Shaw D.E."/>
            <person name="White M.A."/>
        </authorList>
    </citation>
    <scope>NUCLEOTIDE SEQUENCE [LARGE SCALE GENOMIC DNA]</scope>
    <source>
        <strain evidence="7 8">Lake Benthic</strain>
    </source>
</reference>
<dbReference type="SMART" id="SM00252">
    <property type="entry name" value="SH2"/>
    <property type="match status" value="1"/>
</dbReference>
<protein>
    <submittedName>
        <fullName evidence="7">Suppressor of cytokine signaling 1b</fullName>
    </submittedName>
</protein>
<evidence type="ECO:0000256" key="2">
    <source>
        <dbReference type="ARBA" id="ARBA00022999"/>
    </source>
</evidence>
<dbReference type="GO" id="GO:0046935">
    <property type="term" value="F:1-phosphatidylinositol-3-kinase regulator activity"/>
    <property type="evidence" value="ECO:0007669"/>
    <property type="project" value="TreeGrafter"/>
</dbReference>
<comment type="pathway">
    <text evidence="1">Protein modification; protein ubiquitination.</text>
</comment>
<keyword evidence="8" id="KW-1185">Reference proteome</keyword>
<dbReference type="Gene3D" id="3.30.505.10">
    <property type="entry name" value="SH2 domain"/>
    <property type="match status" value="1"/>
</dbReference>
<dbReference type="Ensembl" id="ENSGACT00000022187.2">
    <property type="protein sequence ID" value="ENSGACP00000022145.2"/>
    <property type="gene ID" value="ENSGACG00000016774.2"/>
</dbReference>
<evidence type="ECO:0000256" key="4">
    <source>
        <dbReference type="SAM" id="MobiDB-lite"/>
    </source>
</evidence>
<evidence type="ECO:0000313" key="8">
    <source>
        <dbReference type="Proteomes" id="UP000007635"/>
    </source>
</evidence>
<reference evidence="7" key="2">
    <citation type="submission" date="2025-08" db="UniProtKB">
        <authorList>
            <consortium name="Ensembl"/>
        </authorList>
    </citation>
    <scope>IDENTIFICATION</scope>
</reference>
<dbReference type="GO" id="GO:0046854">
    <property type="term" value="P:phosphatidylinositol phosphate biosynthetic process"/>
    <property type="evidence" value="ECO:0007669"/>
    <property type="project" value="TreeGrafter"/>
</dbReference>
<accession>G3PX06</accession>
<dbReference type="PANTHER" id="PTHR10155">
    <property type="entry name" value="PHOSPHATIDYLINOSITOL 3-KINASE REGULATORY SUBUNIT"/>
    <property type="match status" value="1"/>
</dbReference>
<dbReference type="GO" id="GO:0005942">
    <property type="term" value="C:phosphatidylinositol 3-kinase complex"/>
    <property type="evidence" value="ECO:0007669"/>
    <property type="project" value="TreeGrafter"/>
</dbReference>
<proteinExistence type="predicted"/>
<dbReference type="KEGG" id="gat:120825888"/>